<dbReference type="Proteomes" id="UP000324575">
    <property type="component" value="Unassembled WGS sequence"/>
</dbReference>
<dbReference type="EMBL" id="SNRX01000004">
    <property type="protein sequence ID" value="KAA6302929.1"/>
    <property type="molecule type" value="Genomic_DNA"/>
</dbReference>
<accession>A0A5M8P378</accession>
<dbReference type="AlphaFoldDB" id="A0A5M8P378"/>
<proteinExistence type="predicted"/>
<evidence type="ECO:0000313" key="2">
    <source>
        <dbReference type="Proteomes" id="UP000324575"/>
    </source>
</evidence>
<reference evidence="1 2" key="1">
    <citation type="submission" date="2019-03" db="EMBL/GenBank/DDBJ databases">
        <title>Single cell metagenomics reveals metabolic interactions within the superorganism composed of flagellate Streblomastix strix and complex community of Bacteroidetes bacteria on its surface.</title>
        <authorList>
            <person name="Treitli S.C."/>
            <person name="Kolisko M."/>
            <person name="Husnik F."/>
            <person name="Keeling P."/>
            <person name="Hampl V."/>
        </authorList>
    </citation>
    <scope>NUCLEOTIDE SEQUENCE [LARGE SCALE GENOMIC DNA]</scope>
    <source>
        <strain evidence="1">St1</strain>
    </source>
</reference>
<comment type="caution">
    <text evidence="1">The sequence shown here is derived from an EMBL/GenBank/DDBJ whole genome shotgun (WGS) entry which is preliminary data.</text>
</comment>
<sequence length="77" mass="8726">MEVLDLICFNCTHFCDNNNDGLLSGCRAFPDGIPDSIMFTNQHNKPLKPYSTEKYLSSLDPPIEGQKGDYIYIPIKK</sequence>
<organism evidence="1 2">
    <name type="scientific">Candidatus Ordinivivax streblomastigis</name>
    <dbReference type="NCBI Taxonomy" id="2540710"/>
    <lineage>
        <taxon>Bacteria</taxon>
        <taxon>Pseudomonadati</taxon>
        <taxon>Bacteroidota</taxon>
        <taxon>Bacteroidia</taxon>
        <taxon>Bacteroidales</taxon>
        <taxon>Candidatus Ordinivivax</taxon>
    </lineage>
</organism>
<name>A0A5M8P378_9BACT</name>
<gene>
    <name evidence="1" type="ORF">EZS26_000824</name>
</gene>
<evidence type="ECO:0000313" key="1">
    <source>
        <dbReference type="EMBL" id="KAA6302929.1"/>
    </source>
</evidence>
<protein>
    <submittedName>
        <fullName evidence="1">Uncharacterized protein</fullName>
    </submittedName>
</protein>